<evidence type="ECO:0000313" key="9">
    <source>
        <dbReference type="EMBL" id="MCP9292978.1"/>
    </source>
</evidence>
<feature type="domain" description="Fibronectin type III-like" evidence="8">
    <location>
        <begin position="671"/>
        <end position="740"/>
    </location>
</feature>
<gene>
    <name evidence="9" type="primary">bglX</name>
    <name evidence="9" type="ORF">NM125_15415</name>
</gene>
<dbReference type="PANTHER" id="PTHR30620:SF16">
    <property type="entry name" value="LYSOSOMAL BETA GLUCOSIDASE"/>
    <property type="match status" value="1"/>
</dbReference>
<evidence type="ECO:0000256" key="5">
    <source>
        <dbReference type="ARBA" id="ARBA00022801"/>
    </source>
</evidence>
<dbReference type="Pfam" id="PF01915">
    <property type="entry name" value="Glyco_hydro_3_C"/>
    <property type="match status" value="1"/>
</dbReference>
<dbReference type="SUPFAM" id="SSF51445">
    <property type="entry name" value="(Trans)glycosidases"/>
    <property type="match status" value="1"/>
</dbReference>
<evidence type="ECO:0000256" key="3">
    <source>
        <dbReference type="ARBA" id="ARBA00012744"/>
    </source>
</evidence>
<dbReference type="InterPro" id="IPR036962">
    <property type="entry name" value="Glyco_hydro_3_N_sf"/>
</dbReference>
<dbReference type="InterPro" id="IPR017853">
    <property type="entry name" value="GH"/>
</dbReference>
<dbReference type="SUPFAM" id="SSF52279">
    <property type="entry name" value="Beta-D-glucan exohydrolase, C-terminal domain"/>
    <property type="match status" value="1"/>
</dbReference>
<accession>A0A9X2RI86</accession>
<dbReference type="PANTHER" id="PTHR30620">
    <property type="entry name" value="PERIPLASMIC BETA-GLUCOSIDASE-RELATED"/>
    <property type="match status" value="1"/>
</dbReference>
<reference evidence="9" key="1">
    <citation type="submission" date="2022-06" db="EMBL/GenBank/DDBJ databases">
        <title>Gracilimonas sp. CAU 1638 isolated from sea sediment.</title>
        <authorList>
            <person name="Kim W."/>
        </authorList>
    </citation>
    <scope>NUCLEOTIDE SEQUENCE</scope>
    <source>
        <strain evidence="9">CAU 1638</strain>
    </source>
</reference>
<dbReference type="FunFam" id="3.20.20.300:FF:000005">
    <property type="entry name" value="Periplasmic beta-glucosidase"/>
    <property type="match status" value="1"/>
</dbReference>
<evidence type="ECO:0000256" key="2">
    <source>
        <dbReference type="ARBA" id="ARBA00005336"/>
    </source>
</evidence>
<evidence type="ECO:0000256" key="7">
    <source>
        <dbReference type="RuleBase" id="RU361161"/>
    </source>
</evidence>
<dbReference type="GO" id="GO:0009251">
    <property type="term" value="P:glucan catabolic process"/>
    <property type="evidence" value="ECO:0007669"/>
    <property type="project" value="TreeGrafter"/>
</dbReference>
<dbReference type="FunFam" id="2.60.40.10:FF:000495">
    <property type="entry name" value="Periplasmic beta-glucosidase"/>
    <property type="match status" value="1"/>
</dbReference>
<dbReference type="PRINTS" id="PR00133">
    <property type="entry name" value="GLHYDRLASE3"/>
</dbReference>
<keyword evidence="6 7" id="KW-0326">Glycosidase</keyword>
<protein>
    <recommendedName>
        <fullName evidence="3">beta-glucosidase</fullName>
        <ecNumber evidence="3">3.2.1.21</ecNumber>
    </recommendedName>
</protein>
<dbReference type="EMBL" id="JANDBC010000003">
    <property type="protein sequence ID" value="MCP9292978.1"/>
    <property type="molecule type" value="Genomic_DNA"/>
</dbReference>
<dbReference type="GO" id="GO:0008422">
    <property type="term" value="F:beta-glucosidase activity"/>
    <property type="evidence" value="ECO:0007669"/>
    <property type="project" value="UniProtKB-EC"/>
</dbReference>
<dbReference type="Gene3D" id="2.60.40.10">
    <property type="entry name" value="Immunoglobulins"/>
    <property type="match status" value="1"/>
</dbReference>
<dbReference type="PROSITE" id="PS00775">
    <property type="entry name" value="GLYCOSYL_HYDROL_F3"/>
    <property type="match status" value="1"/>
</dbReference>
<keyword evidence="10" id="KW-1185">Reference proteome</keyword>
<dbReference type="InterPro" id="IPR036881">
    <property type="entry name" value="Glyco_hydro_3_C_sf"/>
</dbReference>
<dbReference type="InterPro" id="IPR002772">
    <property type="entry name" value="Glyco_hydro_3_C"/>
</dbReference>
<sequence length="752" mass="82831">MLTPIVSNAQNVLIKPEIEKQIDDLLSRMTLEEKVGQLNQHSGSWDVTGPIPEDNEYVAERARLLKNGGVGSLLNVTGAEATYAAQKLAVENSRLGIPLLFGFDVIHGYKTIFPIPLGEAASWDLDIIEKSTRTAAIEASAAGINWTFAPMVDIGRDPRWGRVMEGAGEDPYLGSQVGLARMRGFQGNDLSEVNTILATAKHLAGYGFSEGGRDYNTVDFSRRTLHNIVLPPFKTLAENGLATVMNSFNDLNGIPASGDRYLQTTLLKEKWGFNGFIVSDWGSIRQMINHGYSKDLEQSALHAITSGNDMDMESEAYQRHLVDLVESGEVDVAVLDESVRRILRTKFLLGLFDDPYKYSDPEREEKLVYSDEHRTIARDVAKRSIVLLKNEKNTLPLSKEISSIAVVGHLAADKDAPLGNWRGRGEPNSAVSLLEGIKAAVSNNTKVNYTEGYTLAANNGSFAFALEYPEDDGSGFEAAIENAKNSDVVVMAVGEEALQSGEGRSLVDISLKGRQLELFKLIREVNENIVVVLMAGRPMIEPELYEGASTILNTWHLGTEAGNAIADVLFGDYNPSGKLPMSIPRAIGQIPVYYNHVSPGRPQTGPGDDGAVFWSHYNDEVNSPQFVFGYGLSYTDFEYSNFELSKNLMNMDETITARVDVTNTGEVPGEEVVQLYIRDHFASSMRPVKELKGFEKVMINAGETKTITFKLDKKTFEFYAADGTWKTEPGMFSIMVGTNSNDVQTLELNIER</sequence>
<keyword evidence="4" id="KW-0732">Signal</keyword>
<dbReference type="EC" id="3.2.1.21" evidence="3"/>
<comment type="caution">
    <text evidence="9">The sequence shown here is derived from an EMBL/GenBank/DDBJ whole genome shotgun (WGS) entry which is preliminary data.</text>
</comment>
<name>A0A9X2RI86_9BACT</name>
<organism evidence="9 10">
    <name type="scientific">Gracilimonas sediminicola</name>
    <dbReference type="NCBI Taxonomy" id="2952158"/>
    <lineage>
        <taxon>Bacteria</taxon>
        <taxon>Pseudomonadati</taxon>
        <taxon>Balneolota</taxon>
        <taxon>Balneolia</taxon>
        <taxon>Balneolales</taxon>
        <taxon>Balneolaceae</taxon>
        <taxon>Gracilimonas</taxon>
    </lineage>
</organism>
<dbReference type="InterPro" id="IPR001764">
    <property type="entry name" value="Glyco_hydro_3_N"/>
</dbReference>
<dbReference type="SMART" id="SM01217">
    <property type="entry name" value="Fn3_like"/>
    <property type="match status" value="1"/>
</dbReference>
<evidence type="ECO:0000313" key="10">
    <source>
        <dbReference type="Proteomes" id="UP001139125"/>
    </source>
</evidence>
<proteinExistence type="inferred from homology"/>
<dbReference type="Pfam" id="PF14310">
    <property type="entry name" value="Fn3-like"/>
    <property type="match status" value="1"/>
</dbReference>
<comment type="catalytic activity">
    <reaction evidence="1">
        <text>Hydrolysis of terminal, non-reducing beta-D-glucosyl residues with release of beta-D-glucose.</text>
        <dbReference type="EC" id="3.2.1.21"/>
    </reaction>
</comment>
<dbReference type="InterPro" id="IPR026891">
    <property type="entry name" value="Fn3-like"/>
</dbReference>
<evidence type="ECO:0000256" key="1">
    <source>
        <dbReference type="ARBA" id="ARBA00000448"/>
    </source>
</evidence>
<evidence type="ECO:0000259" key="8">
    <source>
        <dbReference type="SMART" id="SM01217"/>
    </source>
</evidence>
<comment type="similarity">
    <text evidence="2 7">Belongs to the glycosyl hydrolase 3 family.</text>
</comment>
<evidence type="ECO:0000256" key="6">
    <source>
        <dbReference type="ARBA" id="ARBA00023295"/>
    </source>
</evidence>
<dbReference type="Gene3D" id="3.40.50.1700">
    <property type="entry name" value="Glycoside hydrolase family 3 C-terminal domain"/>
    <property type="match status" value="1"/>
</dbReference>
<dbReference type="InterPro" id="IPR019800">
    <property type="entry name" value="Glyco_hydro_3_AS"/>
</dbReference>
<keyword evidence="5 7" id="KW-0378">Hydrolase</keyword>
<dbReference type="InterPro" id="IPR051915">
    <property type="entry name" value="Cellulose_Degrad_GH3"/>
</dbReference>
<dbReference type="RefSeq" id="WP_255135877.1">
    <property type="nucleotide sequence ID" value="NZ_JANDBC010000003.1"/>
</dbReference>
<dbReference type="AlphaFoldDB" id="A0A9X2RI86"/>
<dbReference type="NCBIfam" id="NF011678">
    <property type="entry name" value="PRK15098.1"/>
    <property type="match status" value="1"/>
</dbReference>
<dbReference type="InterPro" id="IPR013783">
    <property type="entry name" value="Ig-like_fold"/>
</dbReference>
<dbReference type="Gene3D" id="3.20.20.300">
    <property type="entry name" value="Glycoside hydrolase, family 3, N-terminal domain"/>
    <property type="match status" value="1"/>
</dbReference>
<evidence type="ECO:0000256" key="4">
    <source>
        <dbReference type="ARBA" id="ARBA00022729"/>
    </source>
</evidence>
<dbReference type="Pfam" id="PF00933">
    <property type="entry name" value="Glyco_hydro_3"/>
    <property type="match status" value="1"/>
</dbReference>
<dbReference type="Proteomes" id="UP001139125">
    <property type="component" value="Unassembled WGS sequence"/>
</dbReference>